<dbReference type="Pfam" id="PF10604">
    <property type="entry name" value="Polyketide_cyc2"/>
    <property type="match status" value="1"/>
</dbReference>
<keyword evidence="1" id="KW-0732">Signal</keyword>
<evidence type="ECO:0000256" key="1">
    <source>
        <dbReference type="SAM" id="SignalP"/>
    </source>
</evidence>
<organism evidence="2 3">
    <name type="scientific">Sediminibacterium roseum</name>
    <dbReference type="NCBI Taxonomy" id="1978412"/>
    <lineage>
        <taxon>Bacteria</taxon>
        <taxon>Pseudomonadati</taxon>
        <taxon>Bacteroidota</taxon>
        <taxon>Chitinophagia</taxon>
        <taxon>Chitinophagales</taxon>
        <taxon>Chitinophagaceae</taxon>
        <taxon>Sediminibacterium</taxon>
    </lineage>
</organism>
<dbReference type="Gene3D" id="3.30.530.20">
    <property type="match status" value="1"/>
</dbReference>
<gene>
    <name evidence="2" type="ORF">GWC95_14925</name>
</gene>
<comment type="caution">
    <text evidence="2">The sequence shown here is derived from an EMBL/GenBank/DDBJ whole genome shotgun (WGS) entry which is preliminary data.</text>
</comment>
<reference evidence="2 3" key="1">
    <citation type="submission" date="2020-01" db="EMBL/GenBank/DDBJ databases">
        <title>Genome analysis.</title>
        <authorList>
            <person name="Wu S."/>
            <person name="Wang G."/>
        </authorList>
    </citation>
    <scope>NUCLEOTIDE SEQUENCE [LARGE SCALE GENOMIC DNA]</scope>
    <source>
        <strain evidence="2 3">SYL130</strain>
    </source>
</reference>
<name>A0ABW9ZVQ0_9BACT</name>
<feature type="signal peptide" evidence="1">
    <location>
        <begin position="1"/>
        <end position="19"/>
    </location>
</feature>
<evidence type="ECO:0000313" key="3">
    <source>
        <dbReference type="Proteomes" id="UP000753802"/>
    </source>
</evidence>
<dbReference type="RefSeq" id="WP_161819514.1">
    <property type="nucleotide sequence ID" value="NZ_JAACJS010000015.1"/>
</dbReference>
<dbReference type="CDD" id="cd07818">
    <property type="entry name" value="SRPBCC_1"/>
    <property type="match status" value="1"/>
</dbReference>
<evidence type="ECO:0000313" key="2">
    <source>
        <dbReference type="EMBL" id="NCI51224.1"/>
    </source>
</evidence>
<proteinExistence type="predicted"/>
<protein>
    <submittedName>
        <fullName evidence="2">SRPBCC family protein</fullName>
    </submittedName>
</protein>
<dbReference type="SUPFAM" id="SSF55961">
    <property type="entry name" value="Bet v1-like"/>
    <property type="match status" value="1"/>
</dbReference>
<dbReference type="EMBL" id="JAACJS010000015">
    <property type="protein sequence ID" value="NCI51224.1"/>
    <property type="molecule type" value="Genomic_DNA"/>
</dbReference>
<dbReference type="InterPro" id="IPR023393">
    <property type="entry name" value="START-like_dom_sf"/>
</dbReference>
<sequence length="176" mass="19929">MIVAIVIAMLILIPLVAAACMSEDYVIESDITINASRQQVFDFVKYLRNGDRFNKWVMEDPNLRKEFIGTDGTEGAVYKWDSDVKNVGQGEQEITSIKEGERVEYEIRFVKPFSNVCGASIATKDAVGGGTQVSWSFFGKRSFGMRIFHFLFNLKNVLRKDLATSLRNLKNQLEKS</sequence>
<dbReference type="Proteomes" id="UP000753802">
    <property type="component" value="Unassembled WGS sequence"/>
</dbReference>
<keyword evidence="3" id="KW-1185">Reference proteome</keyword>
<dbReference type="InterPro" id="IPR019587">
    <property type="entry name" value="Polyketide_cyclase/dehydratase"/>
</dbReference>
<accession>A0ABW9ZVQ0</accession>
<feature type="chain" id="PRO_5046442537" evidence="1">
    <location>
        <begin position="20"/>
        <end position="176"/>
    </location>
</feature>